<dbReference type="GO" id="GO:0042626">
    <property type="term" value="F:ATPase-coupled transmembrane transporter activity"/>
    <property type="evidence" value="ECO:0007669"/>
    <property type="project" value="TreeGrafter"/>
</dbReference>
<organism evidence="3 4">
    <name type="scientific">Steinernema carpocapsae</name>
    <name type="common">Entomopathogenic nematode</name>
    <dbReference type="NCBI Taxonomy" id="34508"/>
    <lineage>
        <taxon>Eukaryota</taxon>
        <taxon>Metazoa</taxon>
        <taxon>Ecdysozoa</taxon>
        <taxon>Nematoda</taxon>
        <taxon>Chromadorea</taxon>
        <taxon>Rhabditida</taxon>
        <taxon>Tylenchina</taxon>
        <taxon>Panagrolaimomorpha</taxon>
        <taxon>Strongyloidoidea</taxon>
        <taxon>Steinernematidae</taxon>
        <taxon>Steinernema</taxon>
    </lineage>
</organism>
<reference evidence="3 4" key="2">
    <citation type="journal article" date="2019" name="G3 (Bethesda)">
        <title>Hybrid Assembly of the Genome of the Entomopathogenic Nematode Steinernema carpocapsae Identifies the X-Chromosome.</title>
        <authorList>
            <person name="Serra L."/>
            <person name="Macchietto M."/>
            <person name="Macias-Munoz A."/>
            <person name="McGill C.J."/>
            <person name="Rodriguez I.M."/>
            <person name="Rodriguez B."/>
            <person name="Murad R."/>
            <person name="Mortazavi A."/>
        </authorList>
    </citation>
    <scope>NUCLEOTIDE SEQUENCE [LARGE SCALE GENOMIC DNA]</scope>
    <source>
        <strain evidence="3 4">ALL</strain>
    </source>
</reference>
<reference evidence="3 4" key="1">
    <citation type="journal article" date="2015" name="Genome Biol.">
        <title>Comparative genomics of Steinernema reveals deeply conserved gene regulatory networks.</title>
        <authorList>
            <person name="Dillman A.R."/>
            <person name="Macchietto M."/>
            <person name="Porter C.F."/>
            <person name="Rogers A."/>
            <person name="Williams B."/>
            <person name="Antoshechkin I."/>
            <person name="Lee M.M."/>
            <person name="Goodwin Z."/>
            <person name="Lu X."/>
            <person name="Lewis E.E."/>
            <person name="Goodrich-Blair H."/>
            <person name="Stock S.P."/>
            <person name="Adams B.J."/>
            <person name="Sternberg P.W."/>
            <person name="Mortazavi A."/>
        </authorList>
    </citation>
    <scope>NUCLEOTIDE SEQUENCE [LARGE SCALE GENOMIC DNA]</scope>
    <source>
        <strain evidence="3 4">ALL</strain>
    </source>
</reference>
<proteinExistence type="predicted"/>
<protein>
    <submittedName>
        <fullName evidence="3">Uncharacterized protein</fullName>
    </submittedName>
</protein>
<dbReference type="STRING" id="34508.A0A4U8UJZ6"/>
<evidence type="ECO:0000256" key="2">
    <source>
        <dbReference type="ARBA" id="ARBA00022840"/>
    </source>
</evidence>
<dbReference type="PANTHER" id="PTHR24223">
    <property type="entry name" value="ATP-BINDING CASSETTE SUB-FAMILY C"/>
    <property type="match status" value="1"/>
</dbReference>
<accession>A0A4U8UJZ6</accession>
<keyword evidence="1" id="KW-0547">Nucleotide-binding</keyword>
<dbReference type="OrthoDB" id="6500128at2759"/>
<evidence type="ECO:0000313" key="3">
    <source>
        <dbReference type="EMBL" id="TMS33172.1"/>
    </source>
</evidence>
<evidence type="ECO:0000313" key="4">
    <source>
        <dbReference type="Proteomes" id="UP000298663"/>
    </source>
</evidence>
<comment type="caution">
    <text evidence="3">The sequence shown here is derived from an EMBL/GenBank/DDBJ whole genome shotgun (WGS) entry which is preliminary data.</text>
</comment>
<keyword evidence="4" id="KW-1185">Reference proteome</keyword>
<dbReference type="Proteomes" id="UP000298663">
    <property type="component" value="Unassembled WGS sequence"/>
</dbReference>
<dbReference type="GO" id="GO:0005524">
    <property type="term" value="F:ATP binding"/>
    <property type="evidence" value="ECO:0007669"/>
    <property type="project" value="UniProtKB-KW"/>
</dbReference>
<gene>
    <name evidence="3" type="ORF">L596_000941</name>
</gene>
<dbReference type="EMBL" id="AZBU02000001">
    <property type="protein sequence ID" value="TMS33172.1"/>
    <property type="molecule type" value="Genomic_DNA"/>
</dbReference>
<name>A0A4U8UJZ6_STECR</name>
<sequence length="86" mass="9890">MELEEYISITEVMNFAVRRVSELQTNIVSVKRLKEYSETPIEAEWVLSDSSLPKGWPIDGLIELVGYSTRYRPGERMKKGEKIGIV</sequence>
<dbReference type="AlphaFoldDB" id="A0A4U8UJZ6"/>
<keyword evidence="2" id="KW-0067">ATP-binding</keyword>
<dbReference type="InterPro" id="IPR050173">
    <property type="entry name" value="ABC_transporter_C-like"/>
</dbReference>
<dbReference type="GO" id="GO:0016020">
    <property type="term" value="C:membrane"/>
    <property type="evidence" value="ECO:0007669"/>
    <property type="project" value="TreeGrafter"/>
</dbReference>
<evidence type="ECO:0000256" key="1">
    <source>
        <dbReference type="ARBA" id="ARBA00022741"/>
    </source>
</evidence>
<dbReference type="PANTHER" id="PTHR24223:SF434">
    <property type="entry name" value="MULTIDRUG RESISTANCE PROTEIN MRP-7"/>
    <property type="match status" value="1"/>
</dbReference>